<keyword evidence="2 5" id="KW-0812">Transmembrane</keyword>
<dbReference type="PRINTS" id="PR00237">
    <property type="entry name" value="GPCRRHODOPSN"/>
</dbReference>
<keyword evidence="4 5" id="KW-0472">Membrane</keyword>
<evidence type="ECO:0000256" key="2">
    <source>
        <dbReference type="ARBA" id="ARBA00022692"/>
    </source>
</evidence>
<keyword evidence="3 5" id="KW-1133">Transmembrane helix</keyword>
<feature type="domain" description="G-protein coupled receptors family 1 profile" evidence="6">
    <location>
        <begin position="100"/>
        <end position="362"/>
    </location>
</feature>
<dbReference type="SUPFAM" id="SSF81321">
    <property type="entry name" value="Family A G protein-coupled receptor-like"/>
    <property type="match status" value="1"/>
</dbReference>
<dbReference type="Proteomes" id="UP000694888">
    <property type="component" value="Unplaced"/>
</dbReference>
<evidence type="ECO:0000256" key="3">
    <source>
        <dbReference type="ARBA" id="ARBA00022989"/>
    </source>
</evidence>
<protein>
    <submittedName>
        <fullName evidence="8">FMRFamide receptor</fullName>
    </submittedName>
</protein>
<accession>A0ABM0JCS5</accession>
<organism evidence="7 8">
    <name type="scientific">Aplysia californica</name>
    <name type="common">California sea hare</name>
    <dbReference type="NCBI Taxonomy" id="6500"/>
    <lineage>
        <taxon>Eukaryota</taxon>
        <taxon>Metazoa</taxon>
        <taxon>Spiralia</taxon>
        <taxon>Lophotrochozoa</taxon>
        <taxon>Mollusca</taxon>
        <taxon>Gastropoda</taxon>
        <taxon>Heterobranchia</taxon>
        <taxon>Euthyneura</taxon>
        <taxon>Tectipleura</taxon>
        <taxon>Aplysiida</taxon>
        <taxon>Aplysioidea</taxon>
        <taxon>Aplysiidae</taxon>
        <taxon>Aplysia</taxon>
    </lineage>
</organism>
<evidence type="ECO:0000313" key="8">
    <source>
        <dbReference type="RefSeq" id="XP_005090731.1"/>
    </source>
</evidence>
<feature type="transmembrane region" description="Helical" evidence="5">
    <location>
        <begin position="120"/>
        <end position="139"/>
    </location>
</feature>
<gene>
    <name evidence="8" type="primary">LOC101850131</name>
</gene>
<dbReference type="PROSITE" id="PS50262">
    <property type="entry name" value="G_PROTEIN_RECEP_F1_2"/>
    <property type="match status" value="1"/>
</dbReference>
<proteinExistence type="predicted"/>
<dbReference type="InterPro" id="IPR000276">
    <property type="entry name" value="GPCR_Rhodpsn"/>
</dbReference>
<comment type="subcellular location">
    <subcellularLocation>
        <location evidence="1">Membrane</location>
    </subcellularLocation>
</comment>
<dbReference type="CDD" id="cd14978">
    <property type="entry name" value="7tmA_FMRFamide_R-like"/>
    <property type="match status" value="1"/>
</dbReference>
<reference evidence="8" key="1">
    <citation type="submission" date="2025-08" db="UniProtKB">
        <authorList>
            <consortium name="RefSeq"/>
        </authorList>
    </citation>
    <scope>IDENTIFICATION</scope>
</reference>
<dbReference type="InterPro" id="IPR052954">
    <property type="entry name" value="GPCR-Ligand_Int"/>
</dbReference>
<feature type="transmembrane region" description="Helical" evidence="5">
    <location>
        <begin position="302"/>
        <end position="326"/>
    </location>
</feature>
<keyword evidence="8" id="KW-0675">Receptor</keyword>
<evidence type="ECO:0000313" key="7">
    <source>
        <dbReference type="Proteomes" id="UP000694888"/>
    </source>
</evidence>
<evidence type="ECO:0000256" key="1">
    <source>
        <dbReference type="ARBA" id="ARBA00004370"/>
    </source>
</evidence>
<feature type="transmembrane region" description="Helical" evidence="5">
    <location>
        <begin position="201"/>
        <end position="217"/>
    </location>
</feature>
<feature type="transmembrane region" description="Helical" evidence="5">
    <location>
        <begin position="346"/>
        <end position="365"/>
    </location>
</feature>
<keyword evidence="7" id="KW-1185">Reference proteome</keyword>
<evidence type="ECO:0000259" key="6">
    <source>
        <dbReference type="PROSITE" id="PS50262"/>
    </source>
</evidence>
<feature type="transmembrane region" description="Helical" evidence="5">
    <location>
        <begin position="257"/>
        <end position="282"/>
    </location>
</feature>
<feature type="transmembrane region" description="Helical" evidence="5">
    <location>
        <begin position="83"/>
        <end position="108"/>
    </location>
</feature>
<dbReference type="RefSeq" id="XP_005090731.1">
    <property type="nucleotide sequence ID" value="XM_005090674.3"/>
</dbReference>
<evidence type="ECO:0000256" key="4">
    <source>
        <dbReference type="ARBA" id="ARBA00023136"/>
    </source>
</evidence>
<dbReference type="GeneID" id="101850131"/>
<dbReference type="PANTHER" id="PTHR46641">
    <property type="entry name" value="FMRFAMIDE RECEPTOR-RELATED"/>
    <property type="match status" value="1"/>
</dbReference>
<dbReference type="Pfam" id="PF00001">
    <property type="entry name" value="7tm_1"/>
    <property type="match status" value="1"/>
</dbReference>
<dbReference type="Gene3D" id="1.20.1070.10">
    <property type="entry name" value="Rhodopsin 7-helix transmembrane proteins"/>
    <property type="match status" value="1"/>
</dbReference>
<feature type="transmembrane region" description="Helical" evidence="5">
    <location>
        <begin position="159"/>
        <end position="180"/>
    </location>
</feature>
<name>A0ABM0JCS5_APLCA</name>
<dbReference type="InterPro" id="IPR017452">
    <property type="entry name" value="GPCR_Rhodpsn_7TM"/>
</dbReference>
<dbReference type="PANTHER" id="PTHR46641:SF2">
    <property type="entry name" value="FMRFAMIDE RECEPTOR"/>
    <property type="match status" value="1"/>
</dbReference>
<sequence length="492" mass="54523">MISATELLVIVNLTELSRPAMEAKDPTSAPYSGDTGVGDGRFDDGGGSAGAVILAGNNNTTSNTPLITFLCNSSGSEVAELNFYLNGVSTAAVIGLGVIGNAMAMIVLTRRTMRTSTNCFLTALAIWDTIVLLLCLLLLSLVELSMLFREQVFPYVVVYIYPLALVAQTATVWLTVSFTVERYIAVCHPLRAASMCTIPRARMVVLVISVVSLLYNVPRWFEYTIIKATDIYNQTCIFPGKTPLANDSIYHKIYFGWLYFLVMCFIPLCSLAVLNAFLIVAVRRSKQQRKDMNVRQSRENNVTIMLVSVVMVFIICQVPALIYNMAYAIDMPKVMTSLGWNVMSNFRNFLVTLNSAVNFILYCALGQKFRRTFVRTFCPCLVRKMPGRFQSFSCHHNNLDSVHNKTAHNNGSGIGNAYSKVGYKQCRKTEAVQREEPDTGLDMKVLRSQYSPQVSEESNGSAEMATLFDSTLSQRSHIKLLASNSTRAGKPC</sequence>
<evidence type="ECO:0000256" key="5">
    <source>
        <dbReference type="SAM" id="Phobius"/>
    </source>
</evidence>